<dbReference type="InterPro" id="IPR032710">
    <property type="entry name" value="NTF2-like_dom_sf"/>
</dbReference>
<keyword evidence="2" id="KW-1185">Reference proteome</keyword>
<evidence type="ECO:0000313" key="1">
    <source>
        <dbReference type="EMBL" id="KAF2258320.1"/>
    </source>
</evidence>
<sequence length="158" mass="18333">MDLYDRMAETSKAFVLSHLDAYLAKDTSILSRDLTPDAHRRVGPLTFEQEFRPNGWTNSEYEETLTPKFQAFKDMKLEIIDITVDTKKLRSTVHSSHIWTQSTAGQLWDWPMEFIWILDLNKEGDKVTKILEFVDTHNAITFGGRIKRGEIDGHAHEH</sequence>
<name>A0A9P4JYS7_9PLEO</name>
<evidence type="ECO:0008006" key="3">
    <source>
        <dbReference type="Google" id="ProtNLM"/>
    </source>
</evidence>
<dbReference type="OrthoDB" id="3758478at2759"/>
<accession>A0A9P4JYS7</accession>
<proteinExistence type="predicted"/>
<protein>
    <recommendedName>
        <fullName evidence="3">SnoaL-like domain-containing protein</fullName>
    </recommendedName>
</protein>
<gene>
    <name evidence="1" type="ORF">CC78DRAFT_537893</name>
</gene>
<dbReference type="EMBL" id="ML986769">
    <property type="protein sequence ID" value="KAF2258320.1"/>
    <property type="molecule type" value="Genomic_DNA"/>
</dbReference>
<dbReference type="SUPFAM" id="SSF54427">
    <property type="entry name" value="NTF2-like"/>
    <property type="match status" value="1"/>
</dbReference>
<dbReference type="AlphaFoldDB" id="A0A9P4JYS7"/>
<comment type="caution">
    <text evidence="1">The sequence shown here is derived from an EMBL/GenBank/DDBJ whole genome shotgun (WGS) entry which is preliminary data.</text>
</comment>
<dbReference type="Gene3D" id="3.10.450.50">
    <property type="match status" value="1"/>
</dbReference>
<evidence type="ECO:0000313" key="2">
    <source>
        <dbReference type="Proteomes" id="UP000800093"/>
    </source>
</evidence>
<reference evidence="2" key="1">
    <citation type="journal article" date="2020" name="Stud. Mycol.">
        <title>101 Dothideomycetes genomes: A test case for predicting lifestyles and emergence of pathogens.</title>
        <authorList>
            <person name="Haridas S."/>
            <person name="Albert R."/>
            <person name="Binder M."/>
            <person name="Bloem J."/>
            <person name="LaButti K."/>
            <person name="Salamov A."/>
            <person name="Andreopoulos B."/>
            <person name="Baker S."/>
            <person name="Barry K."/>
            <person name="Bills G."/>
            <person name="Bluhm B."/>
            <person name="Cannon C."/>
            <person name="Castanera R."/>
            <person name="Culley D."/>
            <person name="Daum C."/>
            <person name="Ezra D."/>
            <person name="Gonzalez J."/>
            <person name="Henrissat B."/>
            <person name="Kuo A."/>
            <person name="Liang C."/>
            <person name="Lipzen A."/>
            <person name="Lutzoni F."/>
            <person name="Magnuson J."/>
            <person name="Mondo S."/>
            <person name="Nolan M."/>
            <person name="Ohm R."/>
            <person name="Pangilinan J."/>
            <person name="Park H.-J."/>
            <person name="Ramirez L."/>
            <person name="Alfaro M."/>
            <person name="Sun H."/>
            <person name="Tritt A."/>
            <person name="Yoshinaga Y."/>
            <person name="Zwiers L.-H."/>
            <person name="Turgeon B."/>
            <person name="Goodwin S."/>
            <person name="Spatafora J."/>
            <person name="Crous P."/>
            <person name="Grigoriev I."/>
        </authorList>
    </citation>
    <scope>NUCLEOTIDE SEQUENCE [LARGE SCALE GENOMIC DNA]</scope>
    <source>
        <strain evidence="2">CBS 304.66</strain>
    </source>
</reference>
<dbReference type="Proteomes" id="UP000800093">
    <property type="component" value="Unassembled WGS sequence"/>
</dbReference>
<organism evidence="1 2">
    <name type="scientific">Lojkania enalia</name>
    <dbReference type="NCBI Taxonomy" id="147567"/>
    <lineage>
        <taxon>Eukaryota</taxon>
        <taxon>Fungi</taxon>
        <taxon>Dikarya</taxon>
        <taxon>Ascomycota</taxon>
        <taxon>Pezizomycotina</taxon>
        <taxon>Dothideomycetes</taxon>
        <taxon>Pleosporomycetidae</taxon>
        <taxon>Pleosporales</taxon>
        <taxon>Pleosporales incertae sedis</taxon>
        <taxon>Lojkania</taxon>
    </lineage>
</organism>